<evidence type="ECO:0000313" key="1">
    <source>
        <dbReference type="EMBL" id="CAD7426914.1"/>
    </source>
</evidence>
<name>A0A7R9HLN8_9NEOP</name>
<sequence length="121" mass="13673">MDVYEDMDHSKTNFITCFGSYRVYGFTLTVDSSADDGEIGVRISVDILIIELSPFLVDVYKCLQQNNRVAWQNNTGSSVGDRSVNYKVDKPTYSLALGASFIVKFSTPKVRRYTKYMTTPT</sequence>
<dbReference type="EMBL" id="OB793311">
    <property type="protein sequence ID" value="CAD7426914.1"/>
    <property type="molecule type" value="Genomic_DNA"/>
</dbReference>
<protein>
    <submittedName>
        <fullName evidence="1">Uncharacterized protein</fullName>
    </submittedName>
</protein>
<reference evidence="1" key="1">
    <citation type="submission" date="2020-11" db="EMBL/GenBank/DDBJ databases">
        <authorList>
            <person name="Tran Van P."/>
        </authorList>
    </citation>
    <scope>NUCLEOTIDE SEQUENCE</scope>
</reference>
<accession>A0A7R9HLN8</accession>
<dbReference type="AlphaFoldDB" id="A0A7R9HLN8"/>
<proteinExistence type="predicted"/>
<organism evidence="1">
    <name type="scientific">Timema monikensis</name>
    <dbReference type="NCBI Taxonomy" id="170555"/>
    <lineage>
        <taxon>Eukaryota</taxon>
        <taxon>Metazoa</taxon>
        <taxon>Ecdysozoa</taxon>
        <taxon>Arthropoda</taxon>
        <taxon>Hexapoda</taxon>
        <taxon>Insecta</taxon>
        <taxon>Pterygota</taxon>
        <taxon>Neoptera</taxon>
        <taxon>Polyneoptera</taxon>
        <taxon>Phasmatodea</taxon>
        <taxon>Timematodea</taxon>
        <taxon>Timematoidea</taxon>
        <taxon>Timematidae</taxon>
        <taxon>Timema</taxon>
    </lineage>
</organism>
<gene>
    <name evidence="1" type="ORF">TMSB3V08_LOCUS3782</name>
</gene>